<gene>
    <name evidence="2" type="ORF">EV695_0319</name>
</gene>
<dbReference type="AlphaFoldDB" id="A0A4V2P970"/>
<keyword evidence="3" id="KW-1185">Reference proteome</keyword>
<dbReference type="OrthoDB" id="5783375at2"/>
<accession>A0A4V2P970</accession>
<evidence type="ECO:0000313" key="3">
    <source>
        <dbReference type="Proteomes" id="UP000294887"/>
    </source>
</evidence>
<proteinExistence type="predicted"/>
<evidence type="ECO:0000259" key="1">
    <source>
        <dbReference type="Pfam" id="PF13474"/>
    </source>
</evidence>
<name>A0A4V2P970_9GAMM</name>
<sequence length="149" mass="16820">MSEAIKKHQEIAQKWMDASALTASNNDFDAHFNLISKKVRVTGVPGFESISYDDWARAAEKDFKDGTLQGVSYEGLKMSAHNDTQIMFKTLETIFVNDGSKKTHGVEILLELEEDGVWRVIQERVMTGDEIRHVGLMNVVDVSMLDKDK</sequence>
<dbReference type="Proteomes" id="UP000294887">
    <property type="component" value="Unassembled WGS sequence"/>
</dbReference>
<comment type="caution">
    <text evidence="2">The sequence shown here is derived from an EMBL/GenBank/DDBJ whole genome shotgun (WGS) entry which is preliminary data.</text>
</comment>
<organism evidence="2 3">
    <name type="scientific">Cocleimonas flava</name>
    <dbReference type="NCBI Taxonomy" id="634765"/>
    <lineage>
        <taxon>Bacteria</taxon>
        <taxon>Pseudomonadati</taxon>
        <taxon>Pseudomonadota</taxon>
        <taxon>Gammaproteobacteria</taxon>
        <taxon>Thiotrichales</taxon>
        <taxon>Thiotrichaceae</taxon>
        <taxon>Cocleimonas</taxon>
    </lineage>
</organism>
<dbReference type="InterPro" id="IPR037401">
    <property type="entry name" value="SnoaL-like"/>
</dbReference>
<evidence type="ECO:0000313" key="2">
    <source>
        <dbReference type="EMBL" id="TCJ88465.1"/>
    </source>
</evidence>
<reference evidence="2 3" key="1">
    <citation type="submission" date="2019-03" db="EMBL/GenBank/DDBJ databases">
        <title>Genomic Encyclopedia of Type Strains, Phase IV (KMG-IV): sequencing the most valuable type-strain genomes for metagenomic binning, comparative biology and taxonomic classification.</title>
        <authorList>
            <person name="Goeker M."/>
        </authorList>
    </citation>
    <scope>NUCLEOTIDE SEQUENCE [LARGE SCALE GENOMIC DNA]</scope>
    <source>
        <strain evidence="2 3">DSM 24830</strain>
    </source>
</reference>
<dbReference type="RefSeq" id="WP_131904160.1">
    <property type="nucleotide sequence ID" value="NZ_BAAAFU010000008.1"/>
</dbReference>
<protein>
    <recommendedName>
        <fullName evidence="1">SnoaL-like domain-containing protein</fullName>
    </recommendedName>
</protein>
<dbReference type="EMBL" id="SMFQ01000002">
    <property type="protein sequence ID" value="TCJ88465.1"/>
    <property type="molecule type" value="Genomic_DNA"/>
</dbReference>
<feature type="domain" description="SnoaL-like" evidence="1">
    <location>
        <begin position="16"/>
        <end position="122"/>
    </location>
</feature>
<dbReference type="Pfam" id="PF13474">
    <property type="entry name" value="SnoaL_3"/>
    <property type="match status" value="1"/>
</dbReference>